<dbReference type="PROSITE" id="PS00211">
    <property type="entry name" value="ABC_TRANSPORTER_1"/>
    <property type="match status" value="1"/>
</dbReference>
<evidence type="ECO:0000256" key="8">
    <source>
        <dbReference type="ARBA" id="ARBA00023136"/>
    </source>
</evidence>
<gene>
    <name evidence="13" type="primary">cydC</name>
    <name evidence="13" type="ORF">CSW57_03260</name>
</gene>
<feature type="transmembrane region" description="Helical" evidence="10">
    <location>
        <begin position="251"/>
        <end position="277"/>
    </location>
</feature>
<dbReference type="InterPro" id="IPR003593">
    <property type="entry name" value="AAA+_ATPase"/>
</dbReference>
<dbReference type="InterPro" id="IPR039421">
    <property type="entry name" value="Type_1_exporter"/>
</dbReference>
<evidence type="ECO:0000259" key="12">
    <source>
        <dbReference type="PROSITE" id="PS50929"/>
    </source>
</evidence>
<dbReference type="EMBL" id="PEBD01000004">
    <property type="protein sequence ID" value="PHV68940.1"/>
    <property type="molecule type" value="Genomic_DNA"/>
</dbReference>
<keyword evidence="2" id="KW-1003">Cell membrane</keyword>
<dbReference type="GO" id="GO:0034775">
    <property type="term" value="P:glutathione transmembrane transport"/>
    <property type="evidence" value="ECO:0007669"/>
    <property type="project" value="InterPro"/>
</dbReference>
<dbReference type="Pfam" id="PF00005">
    <property type="entry name" value="ABC_tran"/>
    <property type="match status" value="1"/>
</dbReference>
<comment type="caution">
    <text evidence="13">The sequence shown here is derived from an EMBL/GenBank/DDBJ whole genome shotgun (WGS) entry which is preliminary data.</text>
</comment>
<dbReference type="SUPFAM" id="SSF52540">
    <property type="entry name" value="P-loop containing nucleoside triphosphate hydrolases"/>
    <property type="match status" value="1"/>
</dbReference>
<evidence type="ECO:0000256" key="10">
    <source>
        <dbReference type="SAM" id="Phobius"/>
    </source>
</evidence>
<dbReference type="GO" id="GO:0005886">
    <property type="term" value="C:plasma membrane"/>
    <property type="evidence" value="ECO:0007669"/>
    <property type="project" value="UniProtKB-SubCell"/>
</dbReference>
<keyword evidence="2" id="KW-0997">Cell inner membrane</keyword>
<evidence type="ECO:0000256" key="1">
    <source>
        <dbReference type="ARBA" id="ARBA00004429"/>
    </source>
</evidence>
<keyword evidence="5" id="KW-0067">ATP-binding</keyword>
<feature type="domain" description="ABC transmembrane type-1" evidence="12">
    <location>
        <begin position="32"/>
        <end position="311"/>
    </location>
</feature>
<dbReference type="GO" id="GO:0005524">
    <property type="term" value="F:ATP binding"/>
    <property type="evidence" value="ECO:0007669"/>
    <property type="project" value="UniProtKB-KW"/>
</dbReference>
<dbReference type="Gene3D" id="3.40.50.300">
    <property type="entry name" value="P-loop containing nucleotide triphosphate hydrolases"/>
    <property type="match status" value="1"/>
</dbReference>
<protein>
    <submittedName>
        <fullName evidence="13">Thiol reductant ABC exporter subunit CydC</fullName>
    </submittedName>
</protein>
<feature type="domain" description="ABC transporter" evidence="11">
    <location>
        <begin position="345"/>
        <end position="563"/>
    </location>
</feature>
<dbReference type="InterPro" id="IPR011527">
    <property type="entry name" value="ABC1_TM_dom"/>
</dbReference>
<keyword evidence="6" id="KW-1278">Translocase</keyword>
<evidence type="ECO:0000256" key="9">
    <source>
        <dbReference type="ARBA" id="ARBA00023455"/>
    </source>
</evidence>
<dbReference type="GO" id="GO:0016887">
    <property type="term" value="F:ATP hydrolysis activity"/>
    <property type="evidence" value="ECO:0007669"/>
    <property type="project" value="InterPro"/>
</dbReference>
<comment type="similarity">
    <text evidence="9">Belongs to the ABC transporter superfamily. Siderophore-Fe(3+) uptake transporter (SIUT) (TC 3.A.1.21) family.</text>
</comment>
<comment type="subcellular location">
    <subcellularLocation>
        <location evidence="1">Cell inner membrane</location>
        <topology evidence="1">Multi-pass membrane protein</topology>
    </subcellularLocation>
</comment>
<proteinExistence type="inferred from homology"/>
<evidence type="ECO:0000256" key="3">
    <source>
        <dbReference type="ARBA" id="ARBA00022692"/>
    </source>
</evidence>
<evidence type="ECO:0000256" key="5">
    <source>
        <dbReference type="ARBA" id="ARBA00022840"/>
    </source>
</evidence>
<evidence type="ECO:0000313" key="13">
    <source>
        <dbReference type="EMBL" id="PHV68940.1"/>
    </source>
</evidence>
<dbReference type="SMART" id="SM00382">
    <property type="entry name" value="AAA"/>
    <property type="match status" value="1"/>
</dbReference>
<dbReference type="InterPro" id="IPR036640">
    <property type="entry name" value="ABC1_TM_sf"/>
</dbReference>
<organism evidence="13 14">
    <name type="scientific">Williamsia marianensis</name>
    <dbReference type="NCBI Taxonomy" id="85044"/>
    <lineage>
        <taxon>Bacteria</taxon>
        <taxon>Bacillati</taxon>
        <taxon>Actinomycetota</taxon>
        <taxon>Actinomycetes</taxon>
        <taxon>Mycobacteriales</taxon>
        <taxon>Nocardiaceae</taxon>
        <taxon>Williamsia</taxon>
    </lineage>
</organism>
<evidence type="ECO:0000259" key="11">
    <source>
        <dbReference type="PROSITE" id="PS50893"/>
    </source>
</evidence>
<reference evidence="13 14" key="1">
    <citation type="submission" date="2017-10" db="EMBL/GenBank/DDBJ databases">
        <title>The draft genome sequence of Williamsia sp. BULT 1.1 isolated from the semi-arid grassland soils from South Africa.</title>
        <authorList>
            <person name="Kabwe M.H."/>
            <person name="Govender N."/>
            <person name="Mutseka Lunga P."/>
            <person name="Vikram S."/>
            <person name="Makhalanyane T.P."/>
        </authorList>
    </citation>
    <scope>NUCLEOTIDE SEQUENCE [LARGE SCALE GENOMIC DNA]</scope>
    <source>
        <strain evidence="13 14">BULT 1.1</strain>
    </source>
</reference>
<dbReference type="NCBIfam" id="TIGR02868">
    <property type="entry name" value="CydC"/>
    <property type="match status" value="1"/>
</dbReference>
<evidence type="ECO:0000256" key="2">
    <source>
        <dbReference type="ARBA" id="ARBA00022519"/>
    </source>
</evidence>
<feature type="transmembrane region" description="Helical" evidence="10">
    <location>
        <begin position="167"/>
        <end position="188"/>
    </location>
</feature>
<feature type="transmembrane region" description="Helical" evidence="10">
    <location>
        <begin position="33"/>
        <end position="54"/>
    </location>
</feature>
<name>A0A2G3PT67_WILMA</name>
<dbReference type="GO" id="GO:0045454">
    <property type="term" value="P:cell redox homeostasis"/>
    <property type="evidence" value="ECO:0007669"/>
    <property type="project" value="InterPro"/>
</dbReference>
<dbReference type="InterPro" id="IPR014223">
    <property type="entry name" value="ABC_CydC/D"/>
</dbReference>
<evidence type="ECO:0000256" key="7">
    <source>
        <dbReference type="ARBA" id="ARBA00022989"/>
    </source>
</evidence>
<dbReference type="Proteomes" id="UP000225108">
    <property type="component" value="Unassembled WGS sequence"/>
</dbReference>
<dbReference type="InterPro" id="IPR027417">
    <property type="entry name" value="P-loop_NTPase"/>
</dbReference>
<dbReference type="PROSITE" id="PS50929">
    <property type="entry name" value="ABC_TM1F"/>
    <property type="match status" value="1"/>
</dbReference>
<dbReference type="PANTHER" id="PTHR24221">
    <property type="entry name" value="ATP-BINDING CASSETTE SUB-FAMILY B"/>
    <property type="match status" value="1"/>
</dbReference>
<keyword evidence="3 10" id="KW-0812">Transmembrane</keyword>
<dbReference type="InterPro" id="IPR003439">
    <property type="entry name" value="ABC_transporter-like_ATP-bd"/>
</dbReference>
<dbReference type="AlphaFoldDB" id="A0A2G3PT67"/>
<dbReference type="InterPro" id="IPR017871">
    <property type="entry name" value="ABC_transporter-like_CS"/>
</dbReference>
<dbReference type="GO" id="GO:0140359">
    <property type="term" value="F:ABC-type transporter activity"/>
    <property type="evidence" value="ECO:0007669"/>
    <property type="project" value="InterPro"/>
</dbReference>
<sequence length="567" mass="58905">MSVVEKWSAVREDPLWRAMGLLGLRRQLVAKSLLLGMLGAGSALALAALSAWLITRAWQMPPVLYLSLAVTAVRALGISRGLFRYLERLATHDVALDAMSTARRRLYVVLAGGPSGYSVGLRRGELLSRTGADVDEVGNALIRALIPIGVSMVVSGAAIVVMACVSLWAAVALAGCLLISGAVAPWGAARGARRAAVDAAVAQARSAEAMMNLLDHGPELAVTRRRAEVLTDLASAEADARSATDRGARQSAWAAAATPLAVGVSVIVAGLIGIGMADSVSPMTLGVLILLPLSAFDSTSTMTDAAMTLSRSRLAARRIMTLVDRAHDYRNALPNRSTALPTGHLTVRGLRWGWPGGAVFGGSAGLDLDVKPGSRIALVGPSGCGKSTLLLTLAGLLEPVSGSVAVSSENDSNPRYFAEDGHVFTTSVRENLLVSRGDATDEVLMSALASVGLDTWVGGLPDGLGTTLEGGADAISGGQRRRLLVARALINPSPVLLIDEPGDNLDRADADRVQAGLLDVGGGLVDRERAVVVVSHRLPASHRADRVIDLGANSLREKAVAEVSNRG</sequence>
<accession>A0A2G3PT67</accession>
<dbReference type="PANTHER" id="PTHR24221:SF654">
    <property type="entry name" value="ATP-BINDING CASSETTE SUB-FAMILY B MEMBER 6"/>
    <property type="match status" value="1"/>
</dbReference>
<feature type="transmembrane region" description="Helical" evidence="10">
    <location>
        <begin position="60"/>
        <end position="78"/>
    </location>
</feature>
<evidence type="ECO:0000256" key="6">
    <source>
        <dbReference type="ARBA" id="ARBA00022967"/>
    </source>
</evidence>
<evidence type="ECO:0000256" key="4">
    <source>
        <dbReference type="ARBA" id="ARBA00022741"/>
    </source>
</evidence>
<keyword evidence="7 10" id="KW-1133">Transmembrane helix</keyword>
<dbReference type="RefSeq" id="WP_099382011.1">
    <property type="nucleotide sequence ID" value="NZ_PEBD01000004.1"/>
</dbReference>
<feature type="transmembrane region" description="Helical" evidence="10">
    <location>
        <begin position="140"/>
        <end position="161"/>
    </location>
</feature>
<evidence type="ECO:0000313" key="14">
    <source>
        <dbReference type="Proteomes" id="UP000225108"/>
    </source>
</evidence>
<dbReference type="Gene3D" id="1.20.1560.10">
    <property type="entry name" value="ABC transporter type 1, transmembrane domain"/>
    <property type="match status" value="1"/>
</dbReference>
<dbReference type="GO" id="GO:0034040">
    <property type="term" value="F:ATPase-coupled lipid transmembrane transporter activity"/>
    <property type="evidence" value="ECO:0007669"/>
    <property type="project" value="TreeGrafter"/>
</dbReference>
<keyword evidence="8 10" id="KW-0472">Membrane</keyword>
<dbReference type="PROSITE" id="PS50893">
    <property type="entry name" value="ABC_TRANSPORTER_2"/>
    <property type="match status" value="1"/>
</dbReference>
<dbReference type="SUPFAM" id="SSF90123">
    <property type="entry name" value="ABC transporter transmembrane region"/>
    <property type="match status" value="1"/>
</dbReference>
<keyword evidence="4" id="KW-0547">Nucleotide-binding</keyword>